<comment type="caution">
    <text evidence="3">The sequence shown here is derived from an EMBL/GenBank/DDBJ whole genome shotgun (WGS) entry which is preliminary data.</text>
</comment>
<dbReference type="GO" id="GO:0005634">
    <property type="term" value="C:nucleus"/>
    <property type="evidence" value="ECO:0007669"/>
    <property type="project" value="UniProtKB-ARBA"/>
</dbReference>
<dbReference type="PANTHER" id="PTHR37984">
    <property type="entry name" value="PROTEIN CBG26694"/>
    <property type="match status" value="1"/>
</dbReference>
<dbReference type="AlphaFoldDB" id="A0A4Q2CYG5"/>
<proteinExistence type="predicted"/>
<dbReference type="GO" id="GO:0015074">
    <property type="term" value="P:DNA integration"/>
    <property type="evidence" value="ECO:0007669"/>
    <property type="project" value="InterPro"/>
</dbReference>
<dbReference type="STRING" id="2316362.A0A4Q2CYG5"/>
<dbReference type="EMBL" id="SDEE01001551">
    <property type="protein sequence ID" value="RXW11870.1"/>
    <property type="molecule type" value="Genomic_DNA"/>
</dbReference>
<dbReference type="Gene3D" id="1.10.340.70">
    <property type="match status" value="1"/>
</dbReference>
<name>A0A4Q2CYG5_9AGAR</name>
<evidence type="ECO:0000259" key="2">
    <source>
        <dbReference type="PROSITE" id="PS50994"/>
    </source>
</evidence>
<sequence>MEYLSQFDGKFVYVKGEENTVADALSRTELIDSSDLAEQVASEFDLWDDRGTADVRLLSALKNSPLAAVASVRDCASLPAADHSVTLAATTVNDRKSIKLSIDNDFILSMIQGYTVDPWCQKLVDAAEVPDAPGLCETIFQLAHDALGHFGFQKAYESLRDNFYWPGMRRDHELGYIADCEACQRNKSSTVRPSGPLHPLLVLDARFTSVAIDFVGPLPVDKGYDYVVTMTDRLGADIKLVPCKSTISAPEFAEIFFDNWYCNNRLPLEIVSNCDKLFTSSFWKTLHTLTGVKLKMLSAFHPQTDGASERTNKTVIQALRYHVERDQRGWVKALPKVRFDIMNSVNSSTGFSPFQLKSGFSPHVIPPLIHNNNPVPPSVELDLALVALERL</sequence>
<dbReference type="InterPro" id="IPR050951">
    <property type="entry name" value="Retrovirus_Pol_polyprotein"/>
</dbReference>
<dbReference type="PROSITE" id="PS50994">
    <property type="entry name" value="INTEGRASE"/>
    <property type="match status" value="1"/>
</dbReference>
<dbReference type="InterPro" id="IPR041588">
    <property type="entry name" value="Integrase_H2C2"/>
</dbReference>
<reference evidence="3 4" key="1">
    <citation type="submission" date="2019-01" db="EMBL/GenBank/DDBJ databases">
        <title>Draft genome sequence of Psathyrella aberdarensis IHI B618.</title>
        <authorList>
            <person name="Buettner E."/>
            <person name="Kellner H."/>
        </authorList>
    </citation>
    <scope>NUCLEOTIDE SEQUENCE [LARGE SCALE GENOMIC DNA]</scope>
    <source>
        <strain evidence="3 4">IHI B618</strain>
    </source>
</reference>
<dbReference type="InterPro" id="IPR012337">
    <property type="entry name" value="RNaseH-like_sf"/>
</dbReference>
<dbReference type="Proteomes" id="UP000290288">
    <property type="component" value="Unassembled WGS sequence"/>
</dbReference>
<dbReference type="InterPro" id="IPR036397">
    <property type="entry name" value="RNaseH_sf"/>
</dbReference>
<protein>
    <recommendedName>
        <fullName evidence="2">Integrase catalytic domain-containing protein</fullName>
    </recommendedName>
</protein>
<evidence type="ECO:0000313" key="4">
    <source>
        <dbReference type="Proteomes" id="UP000290288"/>
    </source>
</evidence>
<keyword evidence="4" id="KW-1185">Reference proteome</keyword>
<dbReference type="Gene3D" id="3.30.420.10">
    <property type="entry name" value="Ribonuclease H-like superfamily/Ribonuclease H"/>
    <property type="match status" value="1"/>
</dbReference>
<keyword evidence="1" id="KW-0694">RNA-binding</keyword>
<dbReference type="PANTHER" id="PTHR37984:SF5">
    <property type="entry name" value="PROTEIN NYNRIN-LIKE"/>
    <property type="match status" value="1"/>
</dbReference>
<evidence type="ECO:0000256" key="1">
    <source>
        <dbReference type="ARBA" id="ARBA00022884"/>
    </source>
</evidence>
<dbReference type="InterPro" id="IPR001584">
    <property type="entry name" value="Integrase_cat-core"/>
</dbReference>
<organism evidence="3 4">
    <name type="scientific">Candolleomyces aberdarensis</name>
    <dbReference type="NCBI Taxonomy" id="2316362"/>
    <lineage>
        <taxon>Eukaryota</taxon>
        <taxon>Fungi</taxon>
        <taxon>Dikarya</taxon>
        <taxon>Basidiomycota</taxon>
        <taxon>Agaricomycotina</taxon>
        <taxon>Agaricomycetes</taxon>
        <taxon>Agaricomycetidae</taxon>
        <taxon>Agaricales</taxon>
        <taxon>Agaricineae</taxon>
        <taxon>Psathyrellaceae</taxon>
        <taxon>Candolleomyces</taxon>
    </lineage>
</organism>
<dbReference type="Pfam" id="PF17921">
    <property type="entry name" value="Integrase_H2C2"/>
    <property type="match status" value="1"/>
</dbReference>
<dbReference type="OrthoDB" id="3268967at2759"/>
<dbReference type="SUPFAM" id="SSF53098">
    <property type="entry name" value="Ribonuclease H-like"/>
    <property type="match status" value="1"/>
</dbReference>
<evidence type="ECO:0000313" key="3">
    <source>
        <dbReference type="EMBL" id="RXW11870.1"/>
    </source>
</evidence>
<gene>
    <name evidence="3" type="ORF">EST38_g13985</name>
</gene>
<accession>A0A4Q2CYG5</accession>
<feature type="domain" description="Integrase catalytic" evidence="2">
    <location>
        <begin position="192"/>
        <end position="361"/>
    </location>
</feature>
<dbReference type="GO" id="GO:0003723">
    <property type="term" value="F:RNA binding"/>
    <property type="evidence" value="ECO:0007669"/>
    <property type="project" value="UniProtKB-KW"/>
</dbReference>